<keyword evidence="1" id="KW-0472">Membrane</keyword>
<evidence type="ECO:0008006" key="4">
    <source>
        <dbReference type="Google" id="ProtNLM"/>
    </source>
</evidence>
<gene>
    <name evidence="2" type="ORF">KSX_59820</name>
</gene>
<dbReference type="EMBL" id="BNJF01000003">
    <property type="protein sequence ID" value="GHO47819.1"/>
    <property type="molecule type" value="Genomic_DNA"/>
</dbReference>
<comment type="caution">
    <text evidence="2">The sequence shown here is derived from an EMBL/GenBank/DDBJ whole genome shotgun (WGS) entry which is preliminary data.</text>
</comment>
<name>A0A8J3I1X4_9CHLR</name>
<dbReference type="Proteomes" id="UP000612362">
    <property type="component" value="Unassembled WGS sequence"/>
</dbReference>
<protein>
    <recommendedName>
        <fullName evidence="4">DUF1349 domain-containing protein</fullName>
    </recommendedName>
</protein>
<keyword evidence="1" id="KW-0812">Transmembrane</keyword>
<feature type="transmembrane region" description="Helical" evidence="1">
    <location>
        <begin position="405"/>
        <end position="427"/>
    </location>
</feature>
<accession>A0A8J3I1X4</accession>
<dbReference type="Gene3D" id="2.60.120.200">
    <property type="match status" value="1"/>
</dbReference>
<feature type="transmembrane region" description="Helical" evidence="1">
    <location>
        <begin position="315"/>
        <end position="336"/>
    </location>
</feature>
<keyword evidence="3" id="KW-1185">Reference proteome</keyword>
<feature type="transmembrane region" description="Helical" evidence="1">
    <location>
        <begin position="269"/>
        <end position="295"/>
    </location>
</feature>
<sequence length="434" mass="45911">MTDKFYFVHQPLVGDGSITVRVTSLTGLITYPPPNHDQIVPGVVPWAKAGIMIKENMKQGSAYAAMMITGSHGTRMQYDFTQDTAGSPGGVSAQSPRWLRLTRSGDILTGYESTDGTRWTQVGTAHLVGLPATVQVGLFVTSPGDVTVQEGASRLTQATATFDHVSLHDNMWTGTSVGSLQDTSASSGGNLINGVPALSIGGFNRSGDTFTVTGSGDVSPGTEEGWTTGRYLIGALVGLIVVIVVAVFFSTSGRPLERKYLIHQWGQVLAAKAIVIGLVTFTTQAVAAVVTVQLGKYIMLSTGKTVQPVVPLTELRVMFGTAALVGAVAIFSLALGALFRRRVVAMTVSIALIVFPFILANLAPLAVSQWLLRLTPAAGFAIQQSLPEYPQVISLYTPAVGYYPLAPWVGFAVLCGYTALAFSLAAFRPPRKDA</sequence>
<feature type="transmembrane region" description="Helical" evidence="1">
    <location>
        <begin position="343"/>
        <end position="367"/>
    </location>
</feature>
<dbReference type="RefSeq" id="WP_220197053.1">
    <property type="nucleotide sequence ID" value="NZ_BNJF01000003.1"/>
</dbReference>
<evidence type="ECO:0000313" key="2">
    <source>
        <dbReference type="EMBL" id="GHO47819.1"/>
    </source>
</evidence>
<feature type="transmembrane region" description="Helical" evidence="1">
    <location>
        <begin position="231"/>
        <end position="249"/>
    </location>
</feature>
<reference evidence="2" key="1">
    <citation type="submission" date="2020-10" db="EMBL/GenBank/DDBJ databases">
        <title>Taxonomic study of unclassified bacteria belonging to the class Ktedonobacteria.</title>
        <authorList>
            <person name="Yabe S."/>
            <person name="Wang C.M."/>
            <person name="Zheng Y."/>
            <person name="Sakai Y."/>
            <person name="Cavaletti L."/>
            <person name="Monciardini P."/>
            <person name="Donadio S."/>
        </authorList>
    </citation>
    <scope>NUCLEOTIDE SEQUENCE</scope>
    <source>
        <strain evidence="2">SOSP1-1</strain>
    </source>
</reference>
<dbReference type="InterPro" id="IPR013320">
    <property type="entry name" value="ConA-like_dom_sf"/>
</dbReference>
<proteinExistence type="predicted"/>
<organism evidence="2 3">
    <name type="scientific">Ktedonospora formicarum</name>
    <dbReference type="NCBI Taxonomy" id="2778364"/>
    <lineage>
        <taxon>Bacteria</taxon>
        <taxon>Bacillati</taxon>
        <taxon>Chloroflexota</taxon>
        <taxon>Ktedonobacteria</taxon>
        <taxon>Ktedonobacterales</taxon>
        <taxon>Ktedonobacteraceae</taxon>
        <taxon>Ktedonospora</taxon>
    </lineage>
</organism>
<evidence type="ECO:0000313" key="3">
    <source>
        <dbReference type="Proteomes" id="UP000612362"/>
    </source>
</evidence>
<evidence type="ECO:0000256" key="1">
    <source>
        <dbReference type="SAM" id="Phobius"/>
    </source>
</evidence>
<dbReference type="AlphaFoldDB" id="A0A8J3I1X4"/>
<keyword evidence="1" id="KW-1133">Transmembrane helix</keyword>
<dbReference type="SUPFAM" id="SSF49899">
    <property type="entry name" value="Concanavalin A-like lectins/glucanases"/>
    <property type="match status" value="1"/>
</dbReference>